<dbReference type="AlphaFoldDB" id="A0A0A9CZH6"/>
<accession>A0A0A9CZH6</accession>
<organism evidence="1">
    <name type="scientific">Arundo donax</name>
    <name type="common">Giant reed</name>
    <name type="synonym">Donax arundinaceus</name>
    <dbReference type="NCBI Taxonomy" id="35708"/>
    <lineage>
        <taxon>Eukaryota</taxon>
        <taxon>Viridiplantae</taxon>
        <taxon>Streptophyta</taxon>
        <taxon>Embryophyta</taxon>
        <taxon>Tracheophyta</taxon>
        <taxon>Spermatophyta</taxon>
        <taxon>Magnoliopsida</taxon>
        <taxon>Liliopsida</taxon>
        <taxon>Poales</taxon>
        <taxon>Poaceae</taxon>
        <taxon>PACMAD clade</taxon>
        <taxon>Arundinoideae</taxon>
        <taxon>Arundineae</taxon>
        <taxon>Arundo</taxon>
    </lineage>
</organism>
<sequence>MINQNILAKAKGTMLYSTNQPKATTDLALQINSNLTHYNIKEQLWTKY</sequence>
<evidence type="ECO:0000313" key="1">
    <source>
        <dbReference type="EMBL" id="JAD78785.1"/>
    </source>
</evidence>
<protein>
    <submittedName>
        <fullName evidence="1">Uncharacterized protein</fullName>
    </submittedName>
</protein>
<dbReference type="EMBL" id="GBRH01219110">
    <property type="protein sequence ID" value="JAD78785.1"/>
    <property type="molecule type" value="Transcribed_RNA"/>
</dbReference>
<name>A0A0A9CZH6_ARUDO</name>
<reference evidence="1" key="2">
    <citation type="journal article" date="2015" name="Data Brief">
        <title>Shoot transcriptome of the giant reed, Arundo donax.</title>
        <authorList>
            <person name="Barrero R.A."/>
            <person name="Guerrero F.D."/>
            <person name="Moolhuijzen P."/>
            <person name="Goolsby J.A."/>
            <person name="Tidwell J."/>
            <person name="Bellgard S.E."/>
            <person name="Bellgard M.I."/>
        </authorList>
    </citation>
    <scope>NUCLEOTIDE SEQUENCE</scope>
    <source>
        <tissue evidence="1">Shoot tissue taken approximately 20 cm above the soil surface</tissue>
    </source>
</reference>
<proteinExistence type="predicted"/>
<reference evidence="1" key="1">
    <citation type="submission" date="2014-09" db="EMBL/GenBank/DDBJ databases">
        <authorList>
            <person name="Magalhaes I.L.F."/>
            <person name="Oliveira U."/>
            <person name="Santos F.R."/>
            <person name="Vidigal T.H.D.A."/>
            <person name="Brescovit A.D."/>
            <person name="Santos A.J."/>
        </authorList>
    </citation>
    <scope>NUCLEOTIDE SEQUENCE</scope>
    <source>
        <tissue evidence="1">Shoot tissue taken approximately 20 cm above the soil surface</tissue>
    </source>
</reference>